<dbReference type="EMBL" id="JAQGEF010000013">
    <property type="protein sequence ID" value="MDA3615500.1"/>
    <property type="molecule type" value="Genomic_DNA"/>
</dbReference>
<comment type="caution">
    <text evidence="2">The sequence shown here is derived from an EMBL/GenBank/DDBJ whole genome shotgun (WGS) entry which is preliminary data.</text>
</comment>
<dbReference type="InterPro" id="IPR001296">
    <property type="entry name" value="Glyco_trans_1"/>
</dbReference>
<dbReference type="PANTHER" id="PTHR12526:SF630">
    <property type="entry name" value="GLYCOSYLTRANSFERASE"/>
    <property type="match status" value="1"/>
</dbReference>
<dbReference type="Pfam" id="PF00534">
    <property type="entry name" value="Glycos_transf_1"/>
    <property type="match status" value="1"/>
</dbReference>
<name>A0ABT4UMR3_9BACT</name>
<evidence type="ECO:0000259" key="1">
    <source>
        <dbReference type="Pfam" id="PF00534"/>
    </source>
</evidence>
<organism evidence="2 3">
    <name type="scientific">Polluticaenibacter yanchengensis</name>
    <dbReference type="NCBI Taxonomy" id="3014562"/>
    <lineage>
        <taxon>Bacteria</taxon>
        <taxon>Pseudomonadati</taxon>
        <taxon>Bacteroidota</taxon>
        <taxon>Chitinophagia</taxon>
        <taxon>Chitinophagales</taxon>
        <taxon>Chitinophagaceae</taxon>
        <taxon>Polluticaenibacter</taxon>
    </lineage>
</organism>
<dbReference type="Proteomes" id="UP001210231">
    <property type="component" value="Unassembled WGS sequence"/>
</dbReference>
<sequence length="345" mass="38409">MGNNKKRILYIGNILSKHGFTPTNIETLTPQLSEEFSVIKVSDKKNKILRLLDICKAIIFNKSKLDLILIDTYSTSAFKFAQIAGELCMRFNIPYIAILHGGNLPQKIEKANPKEKAFFTNAAALVAPSNFLYASFEKFGLKNLVYIPNNIDLSQYPFKQRTQLKPNLYWVRSFHQIYNPVMAVDVLKIITEKYPDATLTMTGPDKDGTEALVKARAAELNLQNSLIVTGKLSRSEWHKLAATKDIFINTTNVDNTPISVVEAMALGLPVVSTNVGGLPYLLSNNIDARLVDPEKPALMADAIIGLLNNPDQVQSLTQAALNKVKAFDWSVVKKQWSGLINDKAR</sequence>
<dbReference type="PANTHER" id="PTHR12526">
    <property type="entry name" value="GLYCOSYLTRANSFERASE"/>
    <property type="match status" value="1"/>
</dbReference>
<feature type="domain" description="Glycosyl transferase family 1" evidence="1">
    <location>
        <begin position="173"/>
        <end position="320"/>
    </location>
</feature>
<dbReference type="CDD" id="cd03801">
    <property type="entry name" value="GT4_PimA-like"/>
    <property type="match status" value="1"/>
</dbReference>
<evidence type="ECO:0000313" key="2">
    <source>
        <dbReference type="EMBL" id="MDA3615500.1"/>
    </source>
</evidence>
<dbReference type="SUPFAM" id="SSF53756">
    <property type="entry name" value="UDP-Glycosyltransferase/glycogen phosphorylase"/>
    <property type="match status" value="1"/>
</dbReference>
<proteinExistence type="predicted"/>
<keyword evidence="3" id="KW-1185">Reference proteome</keyword>
<dbReference type="Gene3D" id="3.40.50.2000">
    <property type="entry name" value="Glycogen Phosphorylase B"/>
    <property type="match status" value="2"/>
</dbReference>
<protein>
    <submittedName>
        <fullName evidence="2">Glycosyltransferase family 4 protein</fullName>
    </submittedName>
</protein>
<accession>A0ABT4UMR3</accession>
<evidence type="ECO:0000313" key="3">
    <source>
        <dbReference type="Proteomes" id="UP001210231"/>
    </source>
</evidence>
<reference evidence="2 3" key="1">
    <citation type="submission" date="2022-12" db="EMBL/GenBank/DDBJ databases">
        <title>Chitinophagaceae gen. sp. nov., a new member of the family Chitinophagaceae, isolated from soil in a chemical factory.</title>
        <authorList>
            <person name="Ke Z."/>
        </authorList>
    </citation>
    <scope>NUCLEOTIDE SEQUENCE [LARGE SCALE GENOMIC DNA]</scope>
    <source>
        <strain evidence="2 3">LY-5</strain>
    </source>
</reference>
<gene>
    <name evidence="2" type="ORF">O3P16_11825</name>
</gene>
<dbReference type="RefSeq" id="WP_407031826.1">
    <property type="nucleotide sequence ID" value="NZ_JAQGEF010000013.1"/>
</dbReference>